<reference evidence="1 2" key="1">
    <citation type="journal article" date="2011" name="Stand. Genomic Sci.">
        <title>Complete genome of the onion pathogen Enterobacter cloacae EcWSU1.</title>
        <authorList>
            <person name="Humann J.L."/>
            <person name="Wildung M."/>
            <person name="Cheng C.H."/>
            <person name="Lee T."/>
            <person name="Stewart J.E."/>
            <person name="Drew J.C."/>
            <person name="Triplett E.W."/>
            <person name="Main D."/>
            <person name="Schroeder B.K."/>
        </authorList>
    </citation>
    <scope>NUCLEOTIDE SEQUENCE [LARGE SCALE GENOMIC DNA]</scope>
    <source>
        <strain evidence="1 2">EcWSU1</strain>
    </source>
</reference>
<evidence type="ECO:0000313" key="1">
    <source>
        <dbReference type="EMBL" id="AEW71851.1"/>
    </source>
</evidence>
<gene>
    <name evidence="1" type="ORF">EcWSU1_00411</name>
</gene>
<sequence length="38" mass="4450">MRSMWFSRNPDASLRVNAHIHEKTTAYTALSEALQRLF</sequence>
<dbReference type="Proteomes" id="UP000007838">
    <property type="component" value="Chromosome"/>
</dbReference>
<dbReference type="KEGG" id="eec:EcWSU1_00411"/>
<evidence type="ECO:0000313" key="2">
    <source>
        <dbReference type="Proteomes" id="UP000007838"/>
    </source>
</evidence>
<dbReference type="HOGENOM" id="CLU_3327510_0_0_6"/>
<name>G8LJB7_9ENTR</name>
<accession>G8LJB7</accession>
<protein>
    <submittedName>
        <fullName evidence="1">Uncharacterized protein</fullName>
    </submittedName>
</protein>
<organism evidence="1 2">
    <name type="scientific">Enterobacter ludwigii</name>
    <dbReference type="NCBI Taxonomy" id="299767"/>
    <lineage>
        <taxon>Bacteria</taxon>
        <taxon>Pseudomonadati</taxon>
        <taxon>Pseudomonadota</taxon>
        <taxon>Gammaproteobacteria</taxon>
        <taxon>Enterobacterales</taxon>
        <taxon>Enterobacteriaceae</taxon>
        <taxon>Enterobacter</taxon>
        <taxon>Enterobacter cloacae complex</taxon>
    </lineage>
</organism>
<dbReference type="AlphaFoldDB" id="G8LJB7"/>
<proteinExistence type="predicted"/>
<dbReference type="EMBL" id="CP002886">
    <property type="protein sequence ID" value="AEW71851.1"/>
    <property type="molecule type" value="Genomic_DNA"/>
</dbReference>